<sequence length="109" mass="12527">MKSYQKAIYEILGRGVIAYHASLAKALGSAKAGIFVGQLLYWYGKGRKGEWIYKTIKEMQEETYLSRREQEGAIKIAKEKGVLEVRLLGIPAKRHFRIDINKLVMLIRK</sequence>
<organism evidence="1 2">
    <name type="scientific">Candidatus Yanofskybacteria bacterium RIFCSPHIGHO2_02_FULL_41_11</name>
    <dbReference type="NCBI Taxonomy" id="1802675"/>
    <lineage>
        <taxon>Bacteria</taxon>
        <taxon>Candidatus Yanofskyibacteriota</taxon>
    </lineage>
</organism>
<accession>A0A1F8F9L1</accession>
<evidence type="ECO:0000313" key="1">
    <source>
        <dbReference type="EMBL" id="OGN09854.1"/>
    </source>
</evidence>
<protein>
    <submittedName>
        <fullName evidence="1">Uncharacterized protein</fullName>
    </submittedName>
</protein>
<evidence type="ECO:0000313" key="2">
    <source>
        <dbReference type="Proteomes" id="UP000177167"/>
    </source>
</evidence>
<dbReference type="Proteomes" id="UP000177167">
    <property type="component" value="Unassembled WGS sequence"/>
</dbReference>
<name>A0A1F8F9L1_9BACT</name>
<dbReference type="EMBL" id="MGJP01000024">
    <property type="protein sequence ID" value="OGN09854.1"/>
    <property type="molecule type" value="Genomic_DNA"/>
</dbReference>
<dbReference type="AlphaFoldDB" id="A0A1F8F9L1"/>
<gene>
    <name evidence="1" type="ORF">A3J46_04705</name>
</gene>
<comment type="caution">
    <text evidence="1">The sequence shown here is derived from an EMBL/GenBank/DDBJ whole genome shotgun (WGS) entry which is preliminary data.</text>
</comment>
<proteinExistence type="predicted"/>
<reference evidence="1 2" key="1">
    <citation type="journal article" date="2016" name="Nat. Commun.">
        <title>Thousands of microbial genomes shed light on interconnected biogeochemical processes in an aquifer system.</title>
        <authorList>
            <person name="Anantharaman K."/>
            <person name="Brown C.T."/>
            <person name="Hug L.A."/>
            <person name="Sharon I."/>
            <person name="Castelle C.J."/>
            <person name="Probst A.J."/>
            <person name="Thomas B.C."/>
            <person name="Singh A."/>
            <person name="Wilkins M.J."/>
            <person name="Karaoz U."/>
            <person name="Brodie E.L."/>
            <person name="Williams K.H."/>
            <person name="Hubbard S.S."/>
            <person name="Banfield J.F."/>
        </authorList>
    </citation>
    <scope>NUCLEOTIDE SEQUENCE [LARGE SCALE GENOMIC DNA]</scope>
</reference>